<evidence type="ECO:0000259" key="3">
    <source>
        <dbReference type="Pfam" id="PF02657"/>
    </source>
</evidence>
<dbReference type="EMBL" id="DWXE01000043">
    <property type="protein sequence ID" value="HJB92071.1"/>
    <property type="molecule type" value="Genomic_DNA"/>
</dbReference>
<name>A0A9D2MUA1_9FIRM</name>
<dbReference type="AlphaFoldDB" id="A0A9D2MUA1"/>
<reference evidence="4" key="1">
    <citation type="journal article" date="2021" name="PeerJ">
        <title>Extensive microbial diversity within the chicken gut microbiome revealed by metagenomics and culture.</title>
        <authorList>
            <person name="Gilroy R."/>
            <person name="Ravi A."/>
            <person name="Getino M."/>
            <person name="Pursley I."/>
            <person name="Horton D.L."/>
            <person name="Alikhan N.F."/>
            <person name="Baker D."/>
            <person name="Gharbi K."/>
            <person name="Hall N."/>
            <person name="Watson M."/>
            <person name="Adriaenssens E.M."/>
            <person name="Foster-Nyarko E."/>
            <person name="Jarju S."/>
            <person name="Secka A."/>
            <person name="Antonio M."/>
            <person name="Oren A."/>
            <person name="Chaudhuri R.R."/>
            <person name="La Ragione R."/>
            <person name="Hildebrand F."/>
            <person name="Pallen M.J."/>
        </authorList>
    </citation>
    <scope>NUCLEOTIDE SEQUENCE</scope>
    <source>
        <strain evidence="4">USAMLcec3-2134</strain>
    </source>
</reference>
<dbReference type="Pfam" id="PF02657">
    <property type="entry name" value="SufE"/>
    <property type="match status" value="1"/>
</dbReference>
<dbReference type="Gene3D" id="3.90.1010.10">
    <property type="match status" value="1"/>
</dbReference>
<accession>A0A9D2MUA1</accession>
<protein>
    <submittedName>
        <fullName evidence="4">SufE family protein</fullName>
    </submittedName>
</protein>
<evidence type="ECO:0000256" key="1">
    <source>
        <dbReference type="ARBA" id="ARBA00010282"/>
    </source>
</evidence>
<dbReference type="PANTHER" id="PTHR43597:SF5">
    <property type="entry name" value="SUFE-LIKE PROTEIN 2, CHLOROPLASTIC"/>
    <property type="match status" value="1"/>
</dbReference>
<feature type="domain" description="Fe-S metabolism associated" evidence="3">
    <location>
        <begin position="18"/>
        <end position="136"/>
    </location>
</feature>
<dbReference type="PANTHER" id="PTHR43597">
    <property type="entry name" value="SULFUR ACCEPTOR PROTEIN CSDE"/>
    <property type="match status" value="1"/>
</dbReference>
<organism evidence="4 5">
    <name type="scientific">Candidatus Eisenbergiella merdigallinarum</name>
    <dbReference type="NCBI Taxonomy" id="2838552"/>
    <lineage>
        <taxon>Bacteria</taxon>
        <taxon>Bacillati</taxon>
        <taxon>Bacillota</taxon>
        <taxon>Clostridia</taxon>
        <taxon>Lachnospirales</taxon>
        <taxon>Lachnospiraceae</taxon>
        <taxon>Eisenbergiella</taxon>
    </lineage>
</organism>
<gene>
    <name evidence="4" type="ORF">H9763_11490</name>
</gene>
<dbReference type="Proteomes" id="UP000886883">
    <property type="component" value="Unassembled WGS sequence"/>
</dbReference>
<evidence type="ECO:0000313" key="5">
    <source>
        <dbReference type="Proteomes" id="UP000886883"/>
    </source>
</evidence>
<comment type="similarity">
    <text evidence="1">Belongs to the SufE family.</text>
</comment>
<feature type="region of interest" description="Disordered" evidence="2">
    <location>
        <begin position="142"/>
        <end position="165"/>
    </location>
</feature>
<comment type="caution">
    <text evidence="4">The sequence shown here is derived from an EMBL/GenBank/DDBJ whole genome shotgun (WGS) entry which is preliminary data.</text>
</comment>
<evidence type="ECO:0000313" key="4">
    <source>
        <dbReference type="EMBL" id="HJB92071.1"/>
    </source>
</evidence>
<dbReference type="SUPFAM" id="SSF82649">
    <property type="entry name" value="SufE/NifU"/>
    <property type="match status" value="1"/>
</dbReference>
<sequence>MRQKTGPSIGEAQERWREEFSGIGDEFDRYTWLMALGEGLRGIPEKERTQDLLFSGCMSRVWMRLEEKDGRLSLRTDSDTLILRGILFLLEDLLDERTCAEVGSAKIDLFREMDLESVFNGTRKKGMGSLVSEIQKFARERGDDFGKEKRDGNNAVKAGRNLQGD</sequence>
<dbReference type="InterPro" id="IPR003808">
    <property type="entry name" value="Fe-S_metab-assoc_dom"/>
</dbReference>
<reference evidence="4" key="2">
    <citation type="submission" date="2021-04" db="EMBL/GenBank/DDBJ databases">
        <authorList>
            <person name="Gilroy R."/>
        </authorList>
    </citation>
    <scope>NUCLEOTIDE SEQUENCE</scope>
    <source>
        <strain evidence="4">USAMLcec3-2134</strain>
    </source>
</reference>
<proteinExistence type="inferred from homology"/>
<evidence type="ECO:0000256" key="2">
    <source>
        <dbReference type="SAM" id="MobiDB-lite"/>
    </source>
</evidence>
<feature type="compositionally biased region" description="Basic and acidic residues" evidence="2">
    <location>
        <begin position="142"/>
        <end position="152"/>
    </location>
</feature>